<dbReference type="AlphaFoldDB" id="A0A6G5A1Z2"/>
<dbReference type="EMBL" id="GIKN01002759">
    <property type="protein sequence ID" value="NIE45032.1"/>
    <property type="molecule type" value="Transcribed_RNA"/>
</dbReference>
<sequence>MRLYLHVLFTYGFMFPLYGSGKTSLDSYFCTGAQNTALNSNFCPVNSSSANGCVITEWDSNTCTVVEGPGTLCVNHTLNPMLCRDGAHLQDIGEPIDENKPLEYPLPASQNTLYLVGYSKELEKAEYPCVASSFSRFGEGFIHRFLLLKKAKVSWQKRLVHSDSI</sequence>
<dbReference type="InterPro" id="IPR012674">
    <property type="entry name" value="Calycin"/>
</dbReference>
<name>A0A6G5A1Z2_RHIMP</name>
<reference evidence="2" key="1">
    <citation type="submission" date="2020-03" db="EMBL/GenBank/DDBJ databases">
        <title>A transcriptome and proteome of the tick Rhipicephalus microplus shaped by the genetic composition of its hosts and developmental stage.</title>
        <authorList>
            <person name="Garcia G.R."/>
            <person name="Ribeiro J.M.C."/>
            <person name="Maruyama S.R."/>
            <person name="Gardinasse L.G."/>
            <person name="Nelson K."/>
            <person name="Ferreira B.R."/>
            <person name="Andrade T.G."/>
            <person name="Santos I.K.F.M."/>
        </authorList>
    </citation>
    <scope>NUCLEOTIDE SEQUENCE</scope>
    <source>
        <strain evidence="2">NSGR</strain>
        <tissue evidence="2">Salivary glands</tissue>
    </source>
</reference>
<protein>
    <submittedName>
        <fullName evidence="2">Putative lipocalin</fullName>
    </submittedName>
</protein>
<dbReference type="OrthoDB" id="10517098at2759"/>
<proteinExistence type="predicted"/>
<dbReference type="Gene3D" id="2.40.128.20">
    <property type="match status" value="1"/>
</dbReference>
<organism evidence="2">
    <name type="scientific">Rhipicephalus microplus</name>
    <name type="common">Cattle tick</name>
    <name type="synonym">Boophilus microplus</name>
    <dbReference type="NCBI Taxonomy" id="6941"/>
    <lineage>
        <taxon>Eukaryota</taxon>
        <taxon>Metazoa</taxon>
        <taxon>Ecdysozoa</taxon>
        <taxon>Arthropoda</taxon>
        <taxon>Chelicerata</taxon>
        <taxon>Arachnida</taxon>
        <taxon>Acari</taxon>
        <taxon>Parasitiformes</taxon>
        <taxon>Ixodida</taxon>
        <taxon>Ixodoidea</taxon>
        <taxon>Ixodidae</taxon>
        <taxon>Rhipicephalinae</taxon>
        <taxon>Rhipicephalus</taxon>
        <taxon>Boophilus</taxon>
    </lineage>
</organism>
<dbReference type="VEuPathDB" id="VectorBase:LOC119179712"/>
<keyword evidence="1" id="KW-0732">Signal</keyword>
<evidence type="ECO:0000313" key="2">
    <source>
        <dbReference type="EMBL" id="NIE45032.1"/>
    </source>
</evidence>
<feature type="chain" id="PRO_5026214247" evidence="1">
    <location>
        <begin position="22"/>
        <end position="165"/>
    </location>
</feature>
<feature type="signal peptide" evidence="1">
    <location>
        <begin position="1"/>
        <end position="21"/>
    </location>
</feature>
<accession>A0A6G5A1Z2</accession>
<evidence type="ECO:0000256" key="1">
    <source>
        <dbReference type="SAM" id="SignalP"/>
    </source>
</evidence>